<keyword evidence="7" id="KW-1185">Reference proteome</keyword>
<name>A0ABR3NW65_9TELE</name>
<dbReference type="SUPFAM" id="SSF48726">
    <property type="entry name" value="Immunoglobulin"/>
    <property type="match status" value="4"/>
</dbReference>
<dbReference type="Pfam" id="PF07686">
    <property type="entry name" value="V-set"/>
    <property type="match status" value="3"/>
</dbReference>
<evidence type="ECO:0000256" key="4">
    <source>
        <dbReference type="SAM" id="Phobius"/>
    </source>
</evidence>
<dbReference type="InterPro" id="IPR050671">
    <property type="entry name" value="CD300_family_receptors"/>
</dbReference>
<dbReference type="PANTHER" id="PTHR11860">
    <property type="entry name" value="POLYMERIC-IMMUNOGLOBULIN RECEPTOR"/>
    <property type="match status" value="1"/>
</dbReference>
<keyword evidence="2 4" id="KW-0812">Transmembrane</keyword>
<feature type="transmembrane region" description="Helical" evidence="4">
    <location>
        <begin position="502"/>
        <end position="526"/>
    </location>
</feature>
<keyword evidence="4" id="KW-1133">Transmembrane helix</keyword>
<evidence type="ECO:0000313" key="6">
    <source>
        <dbReference type="EMBL" id="KAL1281011.1"/>
    </source>
</evidence>
<dbReference type="Proteomes" id="UP001558613">
    <property type="component" value="Unassembled WGS sequence"/>
</dbReference>
<protein>
    <recommendedName>
        <fullName evidence="5">Ig-like domain-containing protein</fullName>
    </recommendedName>
</protein>
<feature type="domain" description="Ig-like" evidence="5">
    <location>
        <begin position="128"/>
        <end position="223"/>
    </location>
</feature>
<evidence type="ECO:0000256" key="1">
    <source>
        <dbReference type="ARBA" id="ARBA00004370"/>
    </source>
</evidence>
<reference evidence="6 7" key="1">
    <citation type="submission" date="2023-09" db="EMBL/GenBank/DDBJ databases">
        <authorList>
            <person name="Wang M."/>
        </authorList>
    </citation>
    <scope>NUCLEOTIDE SEQUENCE [LARGE SCALE GENOMIC DNA]</scope>
    <source>
        <strain evidence="6">GT-2023</strain>
        <tissue evidence="6">Liver</tissue>
    </source>
</reference>
<feature type="transmembrane region" description="Helical" evidence="4">
    <location>
        <begin position="266"/>
        <end position="289"/>
    </location>
</feature>
<gene>
    <name evidence="6" type="ORF">QQF64_015611</name>
</gene>
<dbReference type="PROSITE" id="PS50835">
    <property type="entry name" value="IG_LIKE"/>
    <property type="match status" value="2"/>
</dbReference>
<dbReference type="InterPro" id="IPR013106">
    <property type="entry name" value="Ig_V-set"/>
</dbReference>
<sequence length="659" mass="74452">MIAYLKINAFYTSIGFWLILGVECYTAWSKCTLTVYPGESVTIPCHYDMKYTQQRKYWFSEINTKNTYTNTTEQNLSVIDHPDQSLFTVTMRNLQNKHTAHYYCVVETGEQPPMKVIYEPYLKIQSTPDVSVVSSSVSGHEGSNISVQCLYSSGYQNKVKQWCRYKDQSCYTVGRTDTSQNSSVQISDDGRKSFTVLMTGLRLTDSGWYFCSAGEVLNPVQLTVTHAERGTLSEKVSETGILKNINKTEVTEEPNLTVFTKIRNNLLTVLISALATLLLLLILVGVFTWRWRRKPKQDKHQIRGRNCSTTTEAIYSKPEDPVIYSTINDENPRHPNKDITYSTTDHVPGSKPMKPPAVIWENLQTSDSGYYWCAVEIGGSIDDGYRLYLTVQSDGDISVECFYSPGYKDKPKQWCRIKEKICYTVGSTDTSENSPVQIIDDGKRSFTVLMTGLRLTDSGWYCCSVGDLQVPVHLMVTEPKRAASETVNSEIHSTDEQNKHDVTLVMFLPVMLVLLLLVTLVAIVTLRLRKKPGDVSALPLKQDKTETGILLHISVQWENLQTSDSGYYWCAVEIGDYSKTDDSYHLYLRVQSAVSLDMKVVISEFSVSTVLDIRIKSNGGADIKIRAVTQWGRLAHPTIHQSRSLMMGEDPADDWTETD</sequence>
<organism evidence="6 7">
    <name type="scientific">Cirrhinus molitorella</name>
    <name type="common">mud carp</name>
    <dbReference type="NCBI Taxonomy" id="172907"/>
    <lineage>
        <taxon>Eukaryota</taxon>
        <taxon>Metazoa</taxon>
        <taxon>Chordata</taxon>
        <taxon>Craniata</taxon>
        <taxon>Vertebrata</taxon>
        <taxon>Euteleostomi</taxon>
        <taxon>Actinopterygii</taxon>
        <taxon>Neopterygii</taxon>
        <taxon>Teleostei</taxon>
        <taxon>Ostariophysi</taxon>
        <taxon>Cypriniformes</taxon>
        <taxon>Cyprinidae</taxon>
        <taxon>Labeoninae</taxon>
        <taxon>Labeonini</taxon>
        <taxon>Cirrhinus</taxon>
    </lineage>
</organism>
<accession>A0ABR3NW65</accession>
<feature type="domain" description="Ig-like" evidence="5">
    <location>
        <begin position="38"/>
        <end position="117"/>
    </location>
</feature>
<keyword evidence="3 4" id="KW-0472">Membrane</keyword>
<dbReference type="SMART" id="SM00409">
    <property type="entry name" value="IG"/>
    <property type="match status" value="5"/>
</dbReference>
<dbReference type="InterPro" id="IPR003599">
    <property type="entry name" value="Ig_sub"/>
</dbReference>
<comment type="caution">
    <text evidence="6">The sequence shown here is derived from an EMBL/GenBank/DDBJ whole genome shotgun (WGS) entry which is preliminary data.</text>
</comment>
<evidence type="ECO:0000259" key="5">
    <source>
        <dbReference type="PROSITE" id="PS50835"/>
    </source>
</evidence>
<dbReference type="InterPro" id="IPR007110">
    <property type="entry name" value="Ig-like_dom"/>
</dbReference>
<dbReference type="InterPro" id="IPR036179">
    <property type="entry name" value="Ig-like_dom_sf"/>
</dbReference>
<dbReference type="InterPro" id="IPR013783">
    <property type="entry name" value="Ig-like_fold"/>
</dbReference>
<comment type="subcellular location">
    <subcellularLocation>
        <location evidence="1">Membrane</location>
    </subcellularLocation>
</comment>
<evidence type="ECO:0000313" key="7">
    <source>
        <dbReference type="Proteomes" id="UP001558613"/>
    </source>
</evidence>
<proteinExistence type="predicted"/>
<evidence type="ECO:0000256" key="3">
    <source>
        <dbReference type="ARBA" id="ARBA00023136"/>
    </source>
</evidence>
<evidence type="ECO:0000256" key="2">
    <source>
        <dbReference type="ARBA" id="ARBA00022692"/>
    </source>
</evidence>
<dbReference type="PANTHER" id="PTHR11860:SF87">
    <property type="entry name" value="CMRF35-LIKE MOLECULE 8"/>
    <property type="match status" value="1"/>
</dbReference>
<dbReference type="Gene3D" id="2.60.40.10">
    <property type="entry name" value="Immunoglobulins"/>
    <property type="match status" value="5"/>
</dbReference>
<dbReference type="EMBL" id="JAYMGO010000002">
    <property type="protein sequence ID" value="KAL1281011.1"/>
    <property type="molecule type" value="Genomic_DNA"/>
</dbReference>